<dbReference type="InterPro" id="IPR011717">
    <property type="entry name" value="TPR-4"/>
</dbReference>
<dbReference type="GO" id="GO:0042802">
    <property type="term" value="F:identical protein binding"/>
    <property type="evidence" value="ECO:0007669"/>
    <property type="project" value="InterPro"/>
</dbReference>
<dbReference type="SUPFAM" id="SSF52540">
    <property type="entry name" value="P-loop containing nucleoside triphosphate hydrolases"/>
    <property type="match status" value="1"/>
</dbReference>
<feature type="domain" description="OmpR/PhoB-type" evidence="3">
    <location>
        <begin position="1"/>
        <end position="97"/>
    </location>
</feature>
<evidence type="ECO:0000313" key="4">
    <source>
        <dbReference type="EMBL" id="PWQ98025.1"/>
    </source>
</evidence>
<dbReference type="InterPro" id="IPR036388">
    <property type="entry name" value="WH-like_DNA-bd_sf"/>
</dbReference>
<dbReference type="Gene3D" id="1.10.10.10">
    <property type="entry name" value="Winged helix-like DNA-binding domain superfamily/Winged helix DNA-binding domain"/>
    <property type="match status" value="1"/>
</dbReference>
<dbReference type="GO" id="GO:0003677">
    <property type="term" value="F:DNA binding"/>
    <property type="evidence" value="ECO:0007669"/>
    <property type="project" value="UniProtKB-UniRule"/>
</dbReference>
<accession>A0A317CHK1</accession>
<dbReference type="SUPFAM" id="SSF46894">
    <property type="entry name" value="C-terminal effector domain of the bipartite response regulators"/>
    <property type="match status" value="1"/>
</dbReference>
<dbReference type="PANTHER" id="PTHR43642">
    <property type="entry name" value="HYBRID SIGNAL TRANSDUCTION HISTIDINE KINASE G"/>
    <property type="match status" value="1"/>
</dbReference>
<dbReference type="GO" id="GO:0000160">
    <property type="term" value="P:phosphorelay signal transduction system"/>
    <property type="evidence" value="ECO:0007669"/>
    <property type="project" value="InterPro"/>
</dbReference>
<dbReference type="CDD" id="cd00383">
    <property type="entry name" value="trans_reg_C"/>
    <property type="match status" value="1"/>
</dbReference>
<dbReference type="InterPro" id="IPR011990">
    <property type="entry name" value="TPR-like_helical_dom_sf"/>
</dbReference>
<organism evidence="4 5">
    <name type="scientific">Leucothrix pacifica</name>
    <dbReference type="NCBI Taxonomy" id="1247513"/>
    <lineage>
        <taxon>Bacteria</taxon>
        <taxon>Pseudomonadati</taxon>
        <taxon>Pseudomonadota</taxon>
        <taxon>Gammaproteobacteria</taxon>
        <taxon>Thiotrichales</taxon>
        <taxon>Thiotrichaceae</taxon>
        <taxon>Leucothrix</taxon>
    </lineage>
</organism>
<dbReference type="Pfam" id="PF00486">
    <property type="entry name" value="Trans_reg_C"/>
    <property type="match status" value="1"/>
</dbReference>
<dbReference type="PROSITE" id="PS51755">
    <property type="entry name" value="OMPR_PHOB"/>
    <property type="match status" value="1"/>
</dbReference>
<dbReference type="PANTHER" id="PTHR43642:SF1">
    <property type="entry name" value="HYBRID SIGNAL TRANSDUCTION HISTIDINE KINASE G"/>
    <property type="match status" value="1"/>
</dbReference>
<dbReference type="InterPro" id="IPR027417">
    <property type="entry name" value="P-loop_NTPase"/>
</dbReference>
<keyword evidence="5" id="KW-1185">Reference proteome</keyword>
<dbReference type="OrthoDB" id="9816555at2"/>
<sequence>MGMAQTIVFDPANQILEIAGKRAQVSPKAFAVLTYLHQHHQQLVTKEDLLTAVWPKVFVTDAVLKVAVGELRKVLNDHPKQPQFIETVHRRGYRFIGELQTAQAAQTTLENSVPAPVISTQATTLIARDDALQTISEHWALAQSGQKQLLFISAEAGVGKTALVQAWLKQQFFEADNPSPCLLANAVCFDQHGSGEPYWPVLSALGTLLQSAQADAVKQCLRRYAPSWLLQIPSLIPEQDQAQLKQELFGVTSQRMLREFVDFVDALSLSTPLLLCIEDLHWCDAASLDLIMALAQRQSSARFMLLGSFRSSALQQDESALKVVYSQLTLHQQCQTLPLTNLDEAGVAQWMARALPETLRSEVYTQLFYRYTEGNPLLLTAVSDHLQQMGLMDEQAAAITPEQIEQGISGGLKQLLSLKTAKLSKQDRQVLEAASVSSAAFATESLAAVMQQDVLEIEEVCEDQLLHEQWLAPEGSQSWPDGSISESYRFWHQLYRQYFYENLSAARCRHYHLRFAERLLSGYLGKVSELASQLAYHFEAGGDLPRALAFSKEASQHAAQCFAYREAIAHISNVIALSERLEQPELQLASRKRRCTYLLASGQLGETVKEYKSLIEASQALADSKAEIDATLGMADALFWIDRQACLDAGKRAVALAEASDDEASKIHTKGKLAHFSSVVEGYQPAYAADYEAAFKLAEDSGDVALQCVHYPRHLYYLIIRSRYQQANDLAARAMQLALDNGDAVSYLSCEFFHAWALFYQGQWGEMLEVIEAALALATKNEHRPWVAHFTIQKAWLLLQAGDFEGAKALCQPVYDQAKLMPTGSLYFFSVIILLQLEVALGGEVSEEVGDLVGEEVSDQVGEDVDKAQAYVTEITQRLNAEPNAIDWVLRFPLQQGLAAFYLAREQWSDAASAAIELKTQADSSGELTYSVMADYFLAQSRIGQGNHDEAQTVLEGAVEVLQKEDLPVISWRTYALKQDQKRCDAVIQARLKALESAPDLQRCFQRLYTKSSSS</sequence>
<evidence type="ECO:0000256" key="2">
    <source>
        <dbReference type="PROSITE-ProRule" id="PRU01091"/>
    </source>
</evidence>
<dbReference type="Pfam" id="PF07721">
    <property type="entry name" value="TPR_4"/>
    <property type="match status" value="2"/>
</dbReference>
<dbReference type="EMBL" id="QGKM01000019">
    <property type="protein sequence ID" value="PWQ98025.1"/>
    <property type="molecule type" value="Genomic_DNA"/>
</dbReference>
<dbReference type="InterPro" id="IPR001867">
    <property type="entry name" value="OmpR/PhoB-type_DNA-bd"/>
</dbReference>
<dbReference type="SUPFAM" id="SSF48452">
    <property type="entry name" value="TPR-like"/>
    <property type="match status" value="1"/>
</dbReference>
<evidence type="ECO:0000313" key="5">
    <source>
        <dbReference type="Proteomes" id="UP000245539"/>
    </source>
</evidence>
<dbReference type="SMART" id="SM00862">
    <property type="entry name" value="Trans_reg_C"/>
    <property type="match status" value="1"/>
</dbReference>
<evidence type="ECO:0000256" key="1">
    <source>
        <dbReference type="ARBA" id="ARBA00023125"/>
    </source>
</evidence>
<dbReference type="Gene3D" id="3.40.50.300">
    <property type="entry name" value="P-loop containing nucleotide triphosphate hydrolases"/>
    <property type="match status" value="1"/>
</dbReference>
<dbReference type="Pfam" id="PF13191">
    <property type="entry name" value="AAA_16"/>
    <property type="match status" value="1"/>
</dbReference>
<feature type="DNA-binding region" description="OmpR/PhoB-type" evidence="2">
    <location>
        <begin position="1"/>
        <end position="97"/>
    </location>
</feature>
<gene>
    <name evidence="4" type="ORF">DKW60_08780</name>
</gene>
<comment type="caution">
    <text evidence="4">The sequence shown here is derived from an EMBL/GenBank/DDBJ whole genome shotgun (WGS) entry which is preliminary data.</text>
</comment>
<dbReference type="InterPro" id="IPR053159">
    <property type="entry name" value="Hybrid_Histidine_Kinase"/>
</dbReference>
<dbReference type="AlphaFoldDB" id="A0A317CHK1"/>
<dbReference type="Gene3D" id="1.25.40.10">
    <property type="entry name" value="Tetratricopeptide repeat domain"/>
    <property type="match status" value="1"/>
</dbReference>
<evidence type="ECO:0000259" key="3">
    <source>
        <dbReference type="PROSITE" id="PS51755"/>
    </source>
</evidence>
<dbReference type="InterPro" id="IPR016032">
    <property type="entry name" value="Sig_transdc_resp-reg_C-effctor"/>
</dbReference>
<dbReference type="GO" id="GO:0006355">
    <property type="term" value="P:regulation of DNA-templated transcription"/>
    <property type="evidence" value="ECO:0007669"/>
    <property type="project" value="InterPro"/>
</dbReference>
<dbReference type="InterPro" id="IPR041664">
    <property type="entry name" value="AAA_16"/>
</dbReference>
<protein>
    <recommendedName>
        <fullName evidence="3">OmpR/PhoB-type domain-containing protein</fullName>
    </recommendedName>
</protein>
<name>A0A317CHK1_9GAMM</name>
<reference evidence="4 5" key="1">
    <citation type="submission" date="2018-05" db="EMBL/GenBank/DDBJ databases">
        <title>Leucothrix arctica sp. nov., isolated from Arctic seawater.</title>
        <authorList>
            <person name="Choi A."/>
            <person name="Baek K."/>
        </authorList>
    </citation>
    <scope>NUCLEOTIDE SEQUENCE [LARGE SCALE GENOMIC DNA]</scope>
    <source>
        <strain evidence="4 5">JCM 18388</strain>
    </source>
</reference>
<keyword evidence="1 2" id="KW-0238">DNA-binding</keyword>
<dbReference type="Proteomes" id="UP000245539">
    <property type="component" value="Unassembled WGS sequence"/>
</dbReference>
<proteinExistence type="predicted"/>